<dbReference type="SUPFAM" id="SSF57850">
    <property type="entry name" value="RING/U-box"/>
    <property type="match status" value="1"/>
</dbReference>
<name>A0AAV3QGN2_LITER</name>
<sequence length="216" mass="24623">MRLQENQIEGTYHNDEESFEDPTDVVSEEDDEESSEDSADGENDEDDEESSEDSADGENDEDDEESSEDSADDDENDEDDEESSEDPADDENDEDDEESSEDLTDDDESDQENSTDDDEYDYWLPEFDEIGDMMIPTSESSIKSLVMRKMKRGEIDEEEEGSSCPICLEEFLEGSVTGCMPCSHMFHEECVTNWLRKSHYCPALRCQQQCPIRVAT</sequence>
<evidence type="ECO:0000256" key="1">
    <source>
        <dbReference type="ARBA" id="ARBA00000900"/>
    </source>
</evidence>
<feature type="domain" description="RING-type" evidence="8">
    <location>
        <begin position="164"/>
        <end position="205"/>
    </location>
</feature>
<feature type="compositionally biased region" description="Acidic residues" evidence="7">
    <location>
        <begin position="17"/>
        <end position="121"/>
    </location>
</feature>
<evidence type="ECO:0000313" key="9">
    <source>
        <dbReference type="EMBL" id="GAA0162328.1"/>
    </source>
</evidence>
<evidence type="ECO:0000259" key="8">
    <source>
        <dbReference type="PROSITE" id="PS50089"/>
    </source>
</evidence>
<evidence type="ECO:0000256" key="4">
    <source>
        <dbReference type="ARBA" id="ARBA00022771"/>
    </source>
</evidence>
<protein>
    <recommendedName>
        <fullName evidence="2">RING-type E3 ubiquitin transferase</fullName>
        <ecNumber evidence="2">2.3.2.27</ecNumber>
    </recommendedName>
</protein>
<dbReference type="PROSITE" id="PS50089">
    <property type="entry name" value="ZF_RING_2"/>
    <property type="match status" value="1"/>
</dbReference>
<evidence type="ECO:0000256" key="5">
    <source>
        <dbReference type="ARBA" id="ARBA00022833"/>
    </source>
</evidence>
<proteinExistence type="predicted"/>
<reference evidence="9 10" key="1">
    <citation type="submission" date="2024-01" db="EMBL/GenBank/DDBJ databases">
        <title>The complete chloroplast genome sequence of Lithospermum erythrorhizon: insights into the phylogenetic relationship among Boraginaceae species and the maternal lineages of purple gromwells.</title>
        <authorList>
            <person name="Okada T."/>
            <person name="Watanabe K."/>
        </authorList>
    </citation>
    <scope>NUCLEOTIDE SEQUENCE [LARGE SCALE GENOMIC DNA]</scope>
</reference>
<keyword evidence="5" id="KW-0862">Zinc</keyword>
<dbReference type="EC" id="2.3.2.27" evidence="2"/>
<dbReference type="GO" id="GO:0061630">
    <property type="term" value="F:ubiquitin protein ligase activity"/>
    <property type="evidence" value="ECO:0007669"/>
    <property type="project" value="UniProtKB-EC"/>
</dbReference>
<dbReference type="PANTHER" id="PTHR15710:SF77">
    <property type="entry name" value="RING-H2 FINGER PROTEIN ATL21B"/>
    <property type="match status" value="1"/>
</dbReference>
<dbReference type="GO" id="GO:0016567">
    <property type="term" value="P:protein ubiquitination"/>
    <property type="evidence" value="ECO:0007669"/>
    <property type="project" value="TreeGrafter"/>
</dbReference>
<gene>
    <name evidence="9" type="ORF">LIER_18444</name>
</gene>
<organism evidence="9 10">
    <name type="scientific">Lithospermum erythrorhizon</name>
    <name type="common">Purple gromwell</name>
    <name type="synonym">Lithospermum officinale var. erythrorhizon</name>
    <dbReference type="NCBI Taxonomy" id="34254"/>
    <lineage>
        <taxon>Eukaryota</taxon>
        <taxon>Viridiplantae</taxon>
        <taxon>Streptophyta</taxon>
        <taxon>Embryophyta</taxon>
        <taxon>Tracheophyta</taxon>
        <taxon>Spermatophyta</taxon>
        <taxon>Magnoliopsida</taxon>
        <taxon>eudicotyledons</taxon>
        <taxon>Gunneridae</taxon>
        <taxon>Pentapetalae</taxon>
        <taxon>asterids</taxon>
        <taxon>lamiids</taxon>
        <taxon>Boraginales</taxon>
        <taxon>Boraginaceae</taxon>
        <taxon>Boraginoideae</taxon>
        <taxon>Lithospermeae</taxon>
        <taxon>Lithospermum</taxon>
    </lineage>
</organism>
<dbReference type="AlphaFoldDB" id="A0AAV3QGN2"/>
<dbReference type="Gene3D" id="3.30.40.10">
    <property type="entry name" value="Zinc/RING finger domain, C3HC4 (zinc finger)"/>
    <property type="match status" value="1"/>
</dbReference>
<keyword evidence="4 6" id="KW-0863">Zinc-finger</keyword>
<evidence type="ECO:0000256" key="7">
    <source>
        <dbReference type="SAM" id="MobiDB-lite"/>
    </source>
</evidence>
<evidence type="ECO:0000256" key="6">
    <source>
        <dbReference type="PROSITE-ProRule" id="PRU00175"/>
    </source>
</evidence>
<dbReference type="Pfam" id="PF13639">
    <property type="entry name" value="zf-RING_2"/>
    <property type="match status" value="1"/>
</dbReference>
<evidence type="ECO:0000313" key="10">
    <source>
        <dbReference type="Proteomes" id="UP001454036"/>
    </source>
</evidence>
<feature type="region of interest" description="Disordered" evidence="7">
    <location>
        <begin position="1"/>
        <end position="121"/>
    </location>
</feature>
<evidence type="ECO:0000256" key="3">
    <source>
        <dbReference type="ARBA" id="ARBA00022723"/>
    </source>
</evidence>
<dbReference type="PANTHER" id="PTHR15710">
    <property type="entry name" value="E3 UBIQUITIN-PROTEIN LIGASE PRAJA"/>
    <property type="match status" value="1"/>
</dbReference>
<keyword evidence="3" id="KW-0479">Metal-binding</keyword>
<dbReference type="GO" id="GO:0005737">
    <property type="term" value="C:cytoplasm"/>
    <property type="evidence" value="ECO:0007669"/>
    <property type="project" value="TreeGrafter"/>
</dbReference>
<comment type="catalytic activity">
    <reaction evidence="1">
        <text>S-ubiquitinyl-[E2 ubiquitin-conjugating enzyme]-L-cysteine + [acceptor protein]-L-lysine = [E2 ubiquitin-conjugating enzyme]-L-cysteine + N(6)-ubiquitinyl-[acceptor protein]-L-lysine.</text>
        <dbReference type="EC" id="2.3.2.27"/>
    </reaction>
</comment>
<dbReference type="InterPro" id="IPR013083">
    <property type="entry name" value="Znf_RING/FYVE/PHD"/>
</dbReference>
<dbReference type="EMBL" id="BAABME010004426">
    <property type="protein sequence ID" value="GAA0162328.1"/>
    <property type="molecule type" value="Genomic_DNA"/>
</dbReference>
<dbReference type="GO" id="GO:0008270">
    <property type="term" value="F:zinc ion binding"/>
    <property type="evidence" value="ECO:0007669"/>
    <property type="project" value="UniProtKB-KW"/>
</dbReference>
<dbReference type="InterPro" id="IPR001841">
    <property type="entry name" value="Znf_RING"/>
</dbReference>
<keyword evidence="10" id="KW-1185">Reference proteome</keyword>
<dbReference type="Proteomes" id="UP001454036">
    <property type="component" value="Unassembled WGS sequence"/>
</dbReference>
<accession>A0AAV3QGN2</accession>
<comment type="caution">
    <text evidence="9">The sequence shown here is derived from an EMBL/GenBank/DDBJ whole genome shotgun (WGS) entry which is preliminary data.</text>
</comment>
<evidence type="ECO:0000256" key="2">
    <source>
        <dbReference type="ARBA" id="ARBA00012483"/>
    </source>
</evidence>
<dbReference type="SMART" id="SM00184">
    <property type="entry name" value="RING"/>
    <property type="match status" value="1"/>
</dbReference>